<proteinExistence type="predicted"/>
<dbReference type="AlphaFoldDB" id="A0A164L9X3"/>
<organism evidence="1 2">
    <name type="scientific">Bacillus cereus</name>
    <dbReference type="NCBI Taxonomy" id="1396"/>
    <lineage>
        <taxon>Bacteria</taxon>
        <taxon>Bacillati</taxon>
        <taxon>Bacillota</taxon>
        <taxon>Bacilli</taxon>
        <taxon>Bacillales</taxon>
        <taxon>Bacillaceae</taxon>
        <taxon>Bacillus</taxon>
        <taxon>Bacillus cereus group</taxon>
    </lineage>
</organism>
<dbReference type="RefSeq" id="WP_063262846.1">
    <property type="nucleotide sequence ID" value="NZ_LJKE01000104.1"/>
</dbReference>
<comment type="caution">
    <text evidence="1">The sequence shown here is derived from an EMBL/GenBank/DDBJ whole genome shotgun (WGS) entry which is preliminary data.</text>
</comment>
<name>A0A164L9X3_BACCE</name>
<dbReference type="EMBL" id="LJKE01000104">
    <property type="protein sequence ID" value="KZD55586.1"/>
    <property type="molecule type" value="Genomic_DNA"/>
</dbReference>
<protein>
    <submittedName>
        <fullName evidence="1">Uncharacterized protein</fullName>
    </submittedName>
</protein>
<dbReference type="PATRIC" id="fig|1396.535.peg.5883"/>
<dbReference type="Proteomes" id="UP000076482">
    <property type="component" value="Unassembled WGS sequence"/>
</dbReference>
<gene>
    <name evidence="1" type="ORF">B4088_5331</name>
</gene>
<accession>A0A164L9X3</accession>
<evidence type="ECO:0000313" key="2">
    <source>
        <dbReference type="Proteomes" id="UP000076482"/>
    </source>
</evidence>
<evidence type="ECO:0000313" key="1">
    <source>
        <dbReference type="EMBL" id="KZD55586.1"/>
    </source>
</evidence>
<sequence>MTKTIKVAIMEVEKDVNKEKETYVFFDMKNAIQEAQSKIDTYLEENNLSLLDFDKKDSFLKIEENEQILKFTSYRDFGNEIFNISVYYKALEDVIKDNAESVLYTVTALFEVDGGLDLKVESFVDLEVARVYALEQKDDFIGRIRSDGALDEESSHETDSDFHDDTVVYYYLGVSECGEDTVRIQIKKKCIKDKPNALILTQEQTKFTLGPN</sequence>
<reference evidence="1 2" key="1">
    <citation type="submission" date="2015-09" db="EMBL/GenBank/DDBJ databases">
        <title>Bacillus cereus food isolates.</title>
        <authorList>
            <person name="Boekhorst J."/>
        </authorList>
    </citation>
    <scope>NUCLEOTIDE SEQUENCE [LARGE SCALE GENOMIC DNA]</scope>
    <source>
        <strain evidence="1 2">B4088</strain>
    </source>
</reference>